<reference evidence="3" key="1">
    <citation type="submission" date="2016-10" db="EMBL/GenBank/DDBJ databases">
        <authorList>
            <person name="Varghese N."/>
            <person name="Submissions S."/>
        </authorList>
    </citation>
    <scope>NUCLEOTIDE SEQUENCE [LARGE SCALE GENOMIC DNA]</scope>
    <source>
        <strain evidence="3">DSM 45237</strain>
    </source>
</reference>
<feature type="region of interest" description="Disordered" evidence="1">
    <location>
        <begin position="1"/>
        <end position="40"/>
    </location>
</feature>
<dbReference type="InterPro" id="IPR013207">
    <property type="entry name" value="LGFP"/>
</dbReference>
<sequence>MPHGPGQAAQGAMAMPDDVDGTGTQLIERPFENPHAGDPVLGPAYANGYKEGAFGDHTLDNNPAGEPGAATDAFTEGFDDGMARFEAYKKGFKRGITVGLRGVTVDDFVPPPLGTEHVEDLKAAWIEGRSDGLGVARIVRDGIEAKALEAPGFDTPTGPIHSTPVSGGRLYSQEFNGDRAIYFLHPSGQAFAIDAPIFAEYQEIGALGSFLGRPVTDTKRLPDGRGKITEFESGTMYSTADTGAHEVHGLIGAKWKELGGPTGDLGYPTSNEQFERADRGRVSTFEHGDIYLWDDLGLQVVRSIQVRYRGQNCFAESDELSAQDETYVVATVVGPNRDATVSVRSRIFDVDAGGSFPDTMVVYQGPPAGIGALTVTMAEHDTGNPDEYRGQIEAGVRLAMNGLAAAVAATGVGLTVSGIALALANAGAGPIANAINDAIDSGDDTIGTAVFPLAPKSLIGLARSPLQRERDVEFHLATPLLTGEGAYKAYFDVTFG</sequence>
<evidence type="ECO:0000256" key="1">
    <source>
        <dbReference type="SAM" id="MobiDB-lite"/>
    </source>
</evidence>
<accession>A0A1H5J1Q0</accession>
<evidence type="ECO:0000313" key="3">
    <source>
        <dbReference type="Proteomes" id="UP000181980"/>
    </source>
</evidence>
<organism evidence="2 3">
    <name type="scientific">Jiangella alba</name>
    <dbReference type="NCBI Taxonomy" id="561176"/>
    <lineage>
        <taxon>Bacteria</taxon>
        <taxon>Bacillati</taxon>
        <taxon>Actinomycetota</taxon>
        <taxon>Actinomycetes</taxon>
        <taxon>Jiangellales</taxon>
        <taxon>Jiangellaceae</taxon>
        <taxon>Jiangella</taxon>
    </lineage>
</organism>
<dbReference type="EMBL" id="FNUC01000003">
    <property type="protein sequence ID" value="SEE46370.1"/>
    <property type="molecule type" value="Genomic_DNA"/>
</dbReference>
<proteinExistence type="predicted"/>
<dbReference type="Proteomes" id="UP000181980">
    <property type="component" value="Unassembled WGS sequence"/>
</dbReference>
<feature type="compositionally biased region" description="Low complexity" evidence="1">
    <location>
        <begin position="1"/>
        <end position="16"/>
    </location>
</feature>
<dbReference type="AlphaFoldDB" id="A0A1H5J1Q0"/>
<evidence type="ECO:0000313" key="2">
    <source>
        <dbReference type="EMBL" id="SEE46370.1"/>
    </source>
</evidence>
<name>A0A1H5J1Q0_9ACTN</name>
<dbReference type="STRING" id="561176.SAMN04488561_1402"/>
<dbReference type="Pfam" id="PF08310">
    <property type="entry name" value="LGFP"/>
    <property type="match status" value="2"/>
</dbReference>
<protein>
    <submittedName>
        <fullName evidence="2">LGFP repeat-containing protein</fullName>
    </submittedName>
</protein>
<keyword evidence="3" id="KW-1185">Reference proteome</keyword>
<gene>
    <name evidence="2" type="ORF">SAMN04488561_1402</name>
</gene>